<reference evidence="1" key="1">
    <citation type="submission" date="2019-10" db="EMBL/GenBank/DDBJ databases">
        <title>Molecular typing, antibiotic resistance determination and virulence profiling for 36 multidrug-resistant clinical Klebsiella pneumoniae isolates using second- and third-generation sequencing.</title>
        <authorList>
            <person name="Shelenkov A."/>
            <person name="Mikhaylova Y."/>
            <person name="Yanushevich Y."/>
            <person name="Samoilov A."/>
            <person name="Petrova L."/>
            <person name="Fomina V."/>
            <person name="Gusarov V."/>
            <person name="Zamyatin M."/>
            <person name="Shagin D."/>
        </authorList>
    </citation>
    <scope>NUCLEOTIDE SEQUENCE [LARGE SCALE GENOMIC DNA]</scope>
    <source>
        <strain evidence="1">CriePir115</strain>
    </source>
</reference>
<sequence>MTAMLMLICQGESTASREGRFPRDEPLTEQAQGQACLLRGILSTNQTVWCAPQLAARQTAAALALSTEVDDALRDLNYGDWAGLPLKQVIIQDDKAFSAWLSGARPPGGESLEQLAARCGDWLTRRAEQRCNHYAVVSAATIRAMAVAVLGAPIQAFARIDIHPLSVTELSSDGRRWNLRQLGRLILW</sequence>
<dbReference type="Gene3D" id="3.40.50.1240">
    <property type="entry name" value="Phosphoglycerate mutase-like"/>
    <property type="match status" value="1"/>
</dbReference>
<proteinExistence type="predicted"/>
<name>A0A9J6S720_KLEPN</name>
<dbReference type="SMART" id="SM00855">
    <property type="entry name" value="PGAM"/>
    <property type="match status" value="1"/>
</dbReference>
<accession>A0A9J6S720</accession>
<dbReference type="InterPro" id="IPR013078">
    <property type="entry name" value="His_Pase_superF_clade-1"/>
</dbReference>
<dbReference type="GO" id="GO:0005737">
    <property type="term" value="C:cytoplasm"/>
    <property type="evidence" value="ECO:0007669"/>
    <property type="project" value="TreeGrafter"/>
</dbReference>
<dbReference type="SUPFAM" id="SSF53254">
    <property type="entry name" value="Phosphoglycerate mutase-like"/>
    <property type="match status" value="1"/>
</dbReference>
<dbReference type="GO" id="GO:0016791">
    <property type="term" value="F:phosphatase activity"/>
    <property type="evidence" value="ECO:0007669"/>
    <property type="project" value="TreeGrafter"/>
</dbReference>
<gene>
    <name evidence="1" type="ORF">GJJ18_25590</name>
</gene>
<protein>
    <submittedName>
        <fullName evidence="1">Histidine phosphatase family protein</fullName>
    </submittedName>
</protein>
<dbReference type="Pfam" id="PF00300">
    <property type="entry name" value="His_Phos_1"/>
    <property type="match status" value="1"/>
</dbReference>
<organism evidence="1">
    <name type="scientific">Klebsiella pneumoniae</name>
    <dbReference type="NCBI Taxonomy" id="573"/>
    <lineage>
        <taxon>Bacteria</taxon>
        <taxon>Pseudomonadati</taxon>
        <taxon>Pseudomonadota</taxon>
        <taxon>Gammaproteobacteria</taxon>
        <taxon>Enterobacterales</taxon>
        <taxon>Enterobacteriaceae</taxon>
        <taxon>Klebsiella/Raoultella group</taxon>
        <taxon>Klebsiella</taxon>
        <taxon>Klebsiella pneumoniae complex</taxon>
    </lineage>
</organism>
<dbReference type="InterPro" id="IPR050275">
    <property type="entry name" value="PGM_Phosphatase"/>
</dbReference>
<dbReference type="PANTHER" id="PTHR48100:SF1">
    <property type="entry name" value="HISTIDINE PHOSPHATASE FAMILY PROTEIN-RELATED"/>
    <property type="match status" value="1"/>
</dbReference>
<evidence type="ECO:0000313" key="1">
    <source>
        <dbReference type="EMBL" id="MRL38763.1"/>
    </source>
</evidence>
<comment type="caution">
    <text evidence="1">The sequence shown here is derived from an EMBL/GenBank/DDBJ whole genome shotgun (WGS) entry which is preliminary data.</text>
</comment>
<dbReference type="EMBL" id="WJWF01000045">
    <property type="protein sequence ID" value="MRL38763.1"/>
    <property type="molecule type" value="Genomic_DNA"/>
</dbReference>
<dbReference type="PANTHER" id="PTHR48100">
    <property type="entry name" value="BROAD-SPECIFICITY PHOSPHATASE YOR283W-RELATED"/>
    <property type="match status" value="1"/>
</dbReference>
<dbReference type="AlphaFoldDB" id="A0A9J6S720"/>
<dbReference type="InterPro" id="IPR029033">
    <property type="entry name" value="His_PPase_superfam"/>
</dbReference>